<dbReference type="PROSITE" id="PS00518">
    <property type="entry name" value="ZF_RING_1"/>
    <property type="match status" value="1"/>
</dbReference>
<feature type="compositionally biased region" description="Polar residues" evidence="5">
    <location>
        <begin position="989"/>
        <end position="1028"/>
    </location>
</feature>
<reference evidence="8" key="1">
    <citation type="submission" date="2022-11" db="EMBL/GenBank/DDBJ databases">
        <title>Centuries of genome instability and evolution in soft-shell clam transmissible cancer (bioRxiv).</title>
        <authorList>
            <person name="Hart S.F.M."/>
            <person name="Yonemitsu M.A."/>
            <person name="Giersch R.M."/>
            <person name="Beal B.F."/>
            <person name="Arriagada G."/>
            <person name="Davis B.W."/>
            <person name="Ostrander E.A."/>
            <person name="Goff S.P."/>
            <person name="Metzger M.J."/>
        </authorList>
    </citation>
    <scope>NUCLEOTIDE SEQUENCE</scope>
    <source>
        <strain evidence="8">MELC-2E11</strain>
        <tissue evidence="8">Siphon/mantle</tissue>
    </source>
</reference>
<dbReference type="InterPro" id="IPR001293">
    <property type="entry name" value="Znf_TRAF"/>
</dbReference>
<organism evidence="8 9">
    <name type="scientific">Mya arenaria</name>
    <name type="common">Soft-shell clam</name>
    <dbReference type="NCBI Taxonomy" id="6604"/>
    <lineage>
        <taxon>Eukaryota</taxon>
        <taxon>Metazoa</taxon>
        <taxon>Spiralia</taxon>
        <taxon>Lophotrochozoa</taxon>
        <taxon>Mollusca</taxon>
        <taxon>Bivalvia</taxon>
        <taxon>Autobranchia</taxon>
        <taxon>Heteroconchia</taxon>
        <taxon>Euheterodonta</taxon>
        <taxon>Imparidentia</taxon>
        <taxon>Neoheterodontei</taxon>
        <taxon>Myida</taxon>
        <taxon>Myoidea</taxon>
        <taxon>Myidae</taxon>
        <taxon>Mya</taxon>
    </lineage>
</organism>
<evidence type="ECO:0000256" key="2">
    <source>
        <dbReference type="ARBA" id="ARBA00022771"/>
    </source>
</evidence>
<feature type="compositionally biased region" description="Low complexity" evidence="5">
    <location>
        <begin position="418"/>
        <end position="428"/>
    </location>
</feature>
<proteinExistence type="predicted"/>
<evidence type="ECO:0000256" key="4">
    <source>
        <dbReference type="PROSITE-ProRule" id="PRU00207"/>
    </source>
</evidence>
<feature type="region of interest" description="Disordered" evidence="5">
    <location>
        <begin position="738"/>
        <end position="954"/>
    </location>
</feature>
<dbReference type="InterPro" id="IPR001841">
    <property type="entry name" value="Znf_RING"/>
</dbReference>
<dbReference type="SMART" id="SM00184">
    <property type="entry name" value="RING"/>
    <property type="match status" value="1"/>
</dbReference>
<dbReference type="Proteomes" id="UP001164746">
    <property type="component" value="Chromosome 2"/>
</dbReference>
<keyword evidence="3 4" id="KW-0862">Zinc</keyword>
<feature type="region of interest" description="Disordered" evidence="5">
    <location>
        <begin position="989"/>
        <end position="1113"/>
    </location>
</feature>
<dbReference type="InterPro" id="IPR017907">
    <property type="entry name" value="Znf_RING_CS"/>
</dbReference>
<feature type="compositionally biased region" description="Basic and acidic residues" evidence="5">
    <location>
        <begin position="827"/>
        <end position="851"/>
    </location>
</feature>
<dbReference type="PROSITE" id="PS50145">
    <property type="entry name" value="ZF_TRAF"/>
    <property type="match status" value="1"/>
</dbReference>
<dbReference type="Pfam" id="PF13639">
    <property type="entry name" value="zf-RING_2"/>
    <property type="match status" value="1"/>
</dbReference>
<evidence type="ECO:0000256" key="1">
    <source>
        <dbReference type="ARBA" id="ARBA00022723"/>
    </source>
</evidence>
<dbReference type="EMBL" id="CP111013">
    <property type="protein sequence ID" value="WAQ96342.1"/>
    <property type="molecule type" value="Genomic_DNA"/>
</dbReference>
<dbReference type="SUPFAM" id="SSF57850">
    <property type="entry name" value="RING/U-box"/>
    <property type="match status" value="1"/>
</dbReference>
<feature type="compositionally biased region" description="Polar residues" evidence="5">
    <location>
        <begin position="393"/>
        <end position="404"/>
    </location>
</feature>
<feature type="zinc finger region" description="TRAF-type" evidence="4">
    <location>
        <begin position="102"/>
        <end position="146"/>
    </location>
</feature>
<dbReference type="PANTHER" id="PTHR10131:SF157">
    <property type="entry name" value="RECEPTOR-ASSOCIATED FACTOR, PUTATIVE-RELATED"/>
    <property type="match status" value="1"/>
</dbReference>
<feature type="compositionally biased region" description="Basic and acidic residues" evidence="5">
    <location>
        <begin position="793"/>
        <end position="805"/>
    </location>
</feature>
<keyword evidence="9" id="KW-1185">Reference proteome</keyword>
<feature type="compositionally biased region" description="Basic and acidic residues" evidence="5">
    <location>
        <begin position="652"/>
        <end position="663"/>
    </location>
</feature>
<feature type="compositionally biased region" description="Polar residues" evidence="5">
    <location>
        <begin position="738"/>
        <end position="749"/>
    </location>
</feature>
<dbReference type="InterPro" id="IPR013083">
    <property type="entry name" value="Znf_RING/FYVE/PHD"/>
</dbReference>
<feature type="compositionally biased region" description="Polar residues" evidence="5">
    <location>
        <begin position="664"/>
        <end position="680"/>
    </location>
</feature>
<evidence type="ECO:0000313" key="9">
    <source>
        <dbReference type="Proteomes" id="UP001164746"/>
    </source>
</evidence>
<sequence length="1141" mass="125068">MSRYDIEKFDPPPDPDLVCCICQCVLDRAVECPCRHVFCQVCIERWLTNRHTCPTCRTRTKKQDLKPVLPLVQNMLNRMLMICDNRMNGCVEKIMLEHFDRHVSNCGFEMRTCRFTKCGRQLQRREIEAHETSSCDHREMLCTGECGLMVALKKNHMIEILKAKLQELNNLSQSLKDQLEQLRQQLNERPPNLPSLFDSSSDSSDDDVVDMSDIFSDSISEHSFPDTLSNHSAGNVSDDNERSGNDSAPQGHITGASNTAGNDDGADVVEQVERTVVNSLFELSSRLERVRNQMRAVLNSGLVQEQSHLNDEVRLPSVTLDSIVNQNRSASNLNNHRNSTNATATATATMQSSSSDDSDDNFEYQNHNAETEPIPSVSISSYHPSDSESDSHQQNTPSHAGESSDQGHDVSLGEDDASSLTGSNSGSPSHRDYNDQPLNQSMSSHVILTSPPGSPTLSWTSDNSSSIPTISSPISNPHSPDNLSSAVSSPVSSIASMQSRARSLSPITSDRHSSVSSYQLPDSPVNSVGADFSCDESNGIPSDNNNTFDYGSSDNDGSEAKSVNYNSEDHSSVHFTIGTTDSAAENDVQDRIHTPSVSGHDEHVDEHSDVASSLDEKNTVRAGETDVSETELNYSYDDTDDDHEDNVSSTPGDREDQTGDHIDLNSSFNSYEGWSNSEPSSLGHKTYTNIVDKDNHSGRYTFDKNTRKERSSASTLHNELHPSYDNQYTRCNAVSAMPSTQCTSPLKSHTSTSSTALGTGSGNPRNTGMSNSMDQAHVNQCEPDSTQGPTQSETRRSSDSPDRSAHNYYLSDSSDSDQSMKYITKRLRPEEHESKTRKERAENEKVDKTKASDSSSRQSQSKQYSFRKRTHDDFSAGSQSKKQKLEETFTKSKHSPSHGGTRYSPSHGGTRYSPSHGGTRYKSNKDSLNVSSKSQTRSGHKRSSTVQSDGIQQEANGQSLNVKIDLSLINYSGHLVTEPSSAVPSATVVRSSANISPGRSTTPYKSLFRQSDANTNNSSHRQRSSPNRLENRKVLRNSSNRSHVSSPSRPTASLSIANKSNTIINPNNMTHSEEKQDNSDSSSDATWAPGSLATESDASITEGGECETDSSYEVQVPKSTAALLEEYASDSSDGSWTFGMA</sequence>
<gene>
    <name evidence="8" type="ORF">MAR_029032</name>
</gene>
<dbReference type="Gene3D" id="3.30.40.10">
    <property type="entry name" value="Zinc/RING finger domain, C3HC4 (zinc finger)"/>
    <property type="match status" value="2"/>
</dbReference>
<feature type="compositionally biased region" description="Polar residues" evidence="5">
    <location>
        <begin position="1051"/>
        <end position="1070"/>
    </location>
</feature>
<evidence type="ECO:0000259" key="7">
    <source>
        <dbReference type="PROSITE" id="PS50145"/>
    </source>
</evidence>
<dbReference type="SUPFAM" id="SSF49599">
    <property type="entry name" value="TRAF domain-like"/>
    <property type="match status" value="1"/>
</dbReference>
<feature type="region of interest" description="Disordered" evidence="5">
    <location>
        <begin position="344"/>
        <end position="490"/>
    </location>
</feature>
<feature type="compositionally biased region" description="Polar residues" evidence="5">
    <location>
        <begin position="763"/>
        <end position="792"/>
    </location>
</feature>
<feature type="compositionally biased region" description="Low complexity" evidence="5">
    <location>
        <begin position="852"/>
        <end position="864"/>
    </location>
</feature>
<evidence type="ECO:0000259" key="6">
    <source>
        <dbReference type="PROSITE" id="PS50089"/>
    </source>
</evidence>
<protein>
    <submittedName>
        <fullName evidence="8">PZRN3-like protein</fullName>
    </submittedName>
</protein>
<evidence type="ECO:0000256" key="3">
    <source>
        <dbReference type="ARBA" id="ARBA00022833"/>
    </source>
</evidence>
<evidence type="ECO:0000256" key="5">
    <source>
        <dbReference type="SAM" id="MobiDB-lite"/>
    </source>
</evidence>
<feature type="region of interest" description="Disordered" evidence="5">
    <location>
        <begin position="536"/>
        <end position="565"/>
    </location>
</feature>
<feature type="compositionally biased region" description="Low complexity" evidence="5">
    <location>
        <begin position="460"/>
        <end position="490"/>
    </location>
</feature>
<name>A0ABY7DFB5_MYAAR</name>
<evidence type="ECO:0000313" key="8">
    <source>
        <dbReference type="EMBL" id="WAQ96342.1"/>
    </source>
</evidence>
<dbReference type="PROSITE" id="PS50089">
    <property type="entry name" value="ZF_RING_2"/>
    <property type="match status" value="1"/>
</dbReference>
<feature type="region of interest" description="Disordered" evidence="5">
    <location>
        <begin position="188"/>
        <end position="264"/>
    </location>
</feature>
<dbReference type="PANTHER" id="PTHR10131">
    <property type="entry name" value="TNF RECEPTOR ASSOCIATED FACTOR"/>
    <property type="match status" value="1"/>
</dbReference>
<feature type="region of interest" description="Disordered" evidence="5">
    <location>
        <begin position="502"/>
        <end position="522"/>
    </location>
</feature>
<keyword evidence="1 4" id="KW-0479">Metal-binding</keyword>
<feature type="compositionally biased region" description="Polar residues" evidence="5">
    <location>
        <begin position="226"/>
        <end position="237"/>
    </location>
</feature>
<feature type="compositionally biased region" description="Low complexity" evidence="5">
    <location>
        <begin position="1036"/>
        <end position="1050"/>
    </location>
</feature>
<feature type="compositionally biased region" description="Basic and acidic residues" evidence="5">
    <location>
        <begin position="691"/>
        <end position="711"/>
    </location>
</feature>
<feature type="compositionally biased region" description="Low complexity" evidence="5">
    <location>
        <begin position="344"/>
        <end position="355"/>
    </location>
</feature>
<feature type="compositionally biased region" description="Basic and acidic residues" evidence="5">
    <location>
        <begin position="593"/>
        <end position="619"/>
    </location>
</feature>
<feature type="domain" description="TRAF-type" evidence="7">
    <location>
        <begin position="102"/>
        <end position="146"/>
    </location>
</feature>
<feature type="domain" description="RING-type" evidence="6">
    <location>
        <begin position="19"/>
        <end position="57"/>
    </location>
</feature>
<accession>A0ABY7DFB5</accession>
<feature type="compositionally biased region" description="Polar residues" evidence="5">
    <location>
        <begin position="944"/>
        <end position="954"/>
    </location>
</feature>
<feature type="compositionally biased region" description="Polar residues" evidence="5">
    <location>
        <begin position="436"/>
        <end position="447"/>
    </location>
</feature>
<feature type="compositionally biased region" description="Polar residues" evidence="5">
    <location>
        <begin position="926"/>
        <end position="937"/>
    </location>
</feature>
<keyword evidence="2 4" id="KW-0863">Zinc-finger</keyword>
<feature type="region of interest" description="Disordered" evidence="5">
    <location>
        <begin position="593"/>
        <end position="722"/>
    </location>
</feature>